<dbReference type="InterPro" id="IPR007197">
    <property type="entry name" value="rSAM"/>
</dbReference>
<dbReference type="InterPro" id="IPR050377">
    <property type="entry name" value="Radical_SAM_PqqE_MftC-like"/>
</dbReference>
<accession>A0A6M0QC42</accession>
<dbReference type="GO" id="GO:0046872">
    <property type="term" value="F:metal ion binding"/>
    <property type="evidence" value="ECO:0007669"/>
    <property type="project" value="UniProtKB-KW"/>
</dbReference>
<dbReference type="RefSeq" id="WP_163180551.1">
    <property type="nucleotide sequence ID" value="NZ_JAAIWM010000005.1"/>
</dbReference>
<reference evidence="6 7" key="1">
    <citation type="submission" date="2020-02" db="EMBL/GenBank/DDBJ databases">
        <title>Bacillus aquiflavi sp. nov., isolated from yellow water of strong flavor Chinese baijiu in Yibin region of China.</title>
        <authorList>
            <person name="Xie J."/>
        </authorList>
    </citation>
    <scope>NUCLEOTIDE SEQUENCE [LARGE SCALE GENOMIC DNA]</scope>
    <source>
        <strain evidence="6 7">SA4</strain>
    </source>
</reference>
<keyword evidence="2" id="KW-0479">Metal-binding</keyword>
<dbReference type="CDD" id="cd01335">
    <property type="entry name" value="Radical_SAM"/>
    <property type="match status" value="1"/>
</dbReference>
<dbReference type="PANTHER" id="PTHR11228:SF7">
    <property type="entry name" value="PQQA PEPTIDE CYCLASE"/>
    <property type="match status" value="1"/>
</dbReference>
<dbReference type="GO" id="GO:0051536">
    <property type="term" value="F:iron-sulfur cluster binding"/>
    <property type="evidence" value="ECO:0007669"/>
    <property type="project" value="UniProtKB-KW"/>
</dbReference>
<dbReference type="InterPro" id="IPR058240">
    <property type="entry name" value="rSAM_sf"/>
</dbReference>
<feature type="domain" description="Radical SAM core" evidence="5">
    <location>
        <begin position="85"/>
        <end position="178"/>
    </location>
</feature>
<evidence type="ECO:0000259" key="5">
    <source>
        <dbReference type="Pfam" id="PF04055"/>
    </source>
</evidence>
<dbReference type="SUPFAM" id="SSF102114">
    <property type="entry name" value="Radical SAM enzymes"/>
    <property type="match status" value="1"/>
</dbReference>
<evidence type="ECO:0000256" key="2">
    <source>
        <dbReference type="ARBA" id="ARBA00022723"/>
    </source>
</evidence>
<evidence type="ECO:0000313" key="7">
    <source>
        <dbReference type="Proteomes" id="UP000481043"/>
    </source>
</evidence>
<dbReference type="Gene3D" id="3.20.20.70">
    <property type="entry name" value="Aldolase class I"/>
    <property type="match status" value="1"/>
</dbReference>
<dbReference type="AlphaFoldDB" id="A0A6M0QC42"/>
<keyword evidence="3" id="KW-0408">Iron</keyword>
<organism evidence="6 7">
    <name type="scientific">Bacillus mesophilus</name>
    <dbReference type="NCBI Taxonomy" id="1808955"/>
    <lineage>
        <taxon>Bacteria</taxon>
        <taxon>Bacillati</taxon>
        <taxon>Bacillota</taxon>
        <taxon>Bacilli</taxon>
        <taxon>Bacillales</taxon>
        <taxon>Bacillaceae</taxon>
        <taxon>Bacillus</taxon>
    </lineage>
</organism>
<comment type="caution">
    <text evidence="6">The sequence shown here is derived from an EMBL/GenBank/DDBJ whole genome shotgun (WGS) entry which is preliminary data.</text>
</comment>
<keyword evidence="1" id="KW-0949">S-adenosyl-L-methionine</keyword>
<proteinExistence type="predicted"/>
<keyword evidence="4" id="KW-0411">Iron-sulfur</keyword>
<dbReference type="GO" id="GO:0003824">
    <property type="term" value="F:catalytic activity"/>
    <property type="evidence" value="ECO:0007669"/>
    <property type="project" value="InterPro"/>
</dbReference>
<keyword evidence="7" id="KW-1185">Reference proteome</keyword>
<evidence type="ECO:0000256" key="1">
    <source>
        <dbReference type="ARBA" id="ARBA00022691"/>
    </source>
</evidence>
<dbReference type="Pfam" id="PF04055">
    <property type="entry name" value="Radical_SAM"/>
    <property type="match status" value="1"/>
</dbReference>
<sequence>MSVVIKEVVDAKKWYEEGMNKLDPSIYKEYLNFLYDLKSFSIQDHPFIDEMSKAISYTPFSPEKVLFIKQSMDAGESVKRLEIDITDVCNFKCPGCTFQFSQMDKQLPYDKLELFIDELKQAGYRAITLAGGGEPSIYNYNGKRLPDVTEKFQENGIDTFLITNAFALDNEDDIKRLLLSTKGIRVSYYNFIAPGEPEDKNDTVFKNIKKMIKLKEILGIDTAILVGNLISWNNKADYKFTIQLAKDFQTIITPRPFISIKRNAKEAINGDTLKMVLDRVLENYLNIKEDINPINSPVAIREYLERVLAFHLPLVKRCTVTELGLVGKVRANGDLYRCGQLSARSYELEEKDLNKKNTFYTNIYEKGNLNGHVKGIKGLTSYNMCPVCRETINNIRINKFNSIPAYLKEPIMKEVMSSYSGNRNLAYFW</sequence>
<evidence type="ECO:0000313" key="6">
    <source>
        <dbReference type="EMBL" id="NEY73090.1"/>
    </source>
</evidence>
<dbReference type="Proteomes" id="UP000481043">
    <property type="component" value="Unassembled WGS sequence"/>
</dbReference>
<evidence type="ECO:0000256" key="4">
    <source>
        <dbReference type="ARBA" id="ARBA00023014"/>
    </source>
</evidence>
<dbReference type="InterPro" id="IPR013785">
    <property type="entry name" value="Aldolase_TIM"/>
</dbReference>
<dbReference type="SFLD" id="SFLDS00029">
    <property type="entry name" value="Radical_SAM"/>
    <property type="match status" value="1"/>
</dbReference>
<protein>
    <submittedName>
        <fullName evidence="6">4Fe-4S cluster-binding domain-containing protein</fullName>
    </submittedName>
</protein>
<name>A0A6M0QC42_9BACI</name>
<dbReference type="EMBL" id="JAAIWM010000005">
    <property type="protein sequence ID" value="NEY73090.1"/>
    <property type="molecule type" value="Genomic_DNA"/>
</dbReference>
<gene>
    <name evidence="6" type="ORF">G4D63_15240</name>
</gene>
<dbReference type="PANTHER" id="PTHR11228">
    <property type="entry name" value="RADICAL SAM DOMAIN PROTEIN"/>
    <property type="match status" value="1"/>
</dbReference>
<evidence type="ECO:0000256" key="3">
    <source>
        <dbReference type="ARBA" id="ARBA00023004"/>
    </source>
</evidence>